<dbReference type="Pfam" id="PF13193">
    <property type="entry name" value="AMP-binding_C"/>
    <property type="match status" value="1"/>
</dbReference>
<accession>A0A450S0L2</accession>
<dbReference type="GO" id="GO:0044550">
    <property type="term" value="P:secondary metabolite biosynthetic process"/>
    <property type="evidence" value="ECO:0007669"/>
    <property type="project" value="TreeGrafter"/>
</dbReference>
<dbReference type="PANTHER" id="PTHR43352">
    <property type="entry name" value="ACETYL-COA SYNTHETASE"/>
    <property type="match status" value="1"/>
</dbReference>
<dbReference type="Gene3D" id="2.30.38.10">
    <property type="entry name" value="Luciferase, Domain 3"/>
    <property type="match status" value="1"/>
</dbReference>
<dbReference type="SMART" id="SM01294">
    <property type="entry name" value="PKS_PP_betabranch"/>
    <property type="match status" value="1"/>
</dbReference>
<dbReference type="InterPro" id="IPR001242">
    <property type="entry name" value="Condensation_dom"/>
</dbReference>
<dbReference type="GO" id="GO:0016405">
    <property type="term" value="F:CoA-ligase activity"/>
    <property type="evidence" value="ECO:0007669"/>
    <property type="project" value="InterPro"/>
</dbReference>
<dbReference type="InterPro" id="IPR020806">
    <property type="entry name" value="PKS_PP-bd"/>
</dbReference>
<dbReference type="SUPFAM" id="SSF47336">
    <property type="entry name" value="ACP-like"/>
    <property type="match status" value="1"/>
</dbReference>
<keyword evidence="2" id="KW-0597">Phosphoprotein</keyword>
<dbReference type="AlphaFoldDB" id="A0A450S0L2"/>
<dbReference type="PANTHER" id="PTHR43352:SF1">
    <property type="entry name" value="ANTHRANILATE--COA LIGASE"/>
    <property type="match status" value="1"/>
</dbReference>
<dbReference type="GO" id="GO:0005524">
    <property type="term" value="F:ATP binding"/>
    <property type="evidence" value="ECO:0007669"/>
    <property type="project" value="InterPro"/>
</dbReference>
<feature type="domain" description="Carrier" evidence="4">
    <location>
        <begin position="577"/>
        <end position="652"/>
    </location>
</feature>
<dbReference type="CDD" id="cd19531">
    <property type="entry name" value="LCL_NRPS-like"/>
    <property type="match status" value="1"/>
</dbReference>
<proteinExistence type="predicted"/>
<gene>
    <name evidence="5" type="ORF">BECKDK2373C_GA0170839_101051</name>
</gene>
<dbReference type="PROSITE" id="PS50075">
    <property type="entry name" value="CARRIER"/>
    <property type="match status" value="1"/>
</dbReference>
<reference evidence="5" key="1">
    <citation type="submission" date="2019-02" db="EMBL/GenBank/DDBJ databases">
        <authorList>
            <person name="Gruber-Vodicka R. H."/>
            <person name="Seah K. B. B."/>
        </authorList>
    </citation>
    <scope>NUCLEOTIDE SEQUENCE</scope>
    <source>
        <strain evidence="5">BECK_DK161</strain>
    </source>
</reference>
<dbReference type="InterPro" id="IPR045851">
    <property type="entry name" value="AMP-bd_C_sf"/>
</dbReference>
<dbReference type="SUPFAM" id="SSF56801">
    <property type="entry name" value="Acetyl-CoA synthetase-like"/>
    <property type="match status" value="1"/>
</dbReference>
<dbReference type="EMBL" id="CAADEY010000010">
    <property type="protein sequence ID" value="VFJ45181.1"/>
    <property type="molecule type" value="Genomic_DNA"/>
</dbReference>
<protein>
    <submittedName>
        <fullName evidence="5">Benzoate-CoA ligase family</fullName>
    </submittedName>
</protein>
<organism evidence="5">
    <name type="scientific">Candidatus Kentrum sp. DK</name>
    <dbReference type="NCBI Taxonomy" id="2126562"/>
    <lineage>
        <taxon>Bacteria</taxon>
        <taxon>Pseudomonadati</taxon>
        <taxon>Pseudomonadota</taxon>
        <taxon>Gammaproteobacteria</taxon>
        <taxon>Candidatus Kentrum</taxon>
    </lineage>
</organism>
<name>A0A450S0L2_9GAMM</name>
<dbReference type="Gene3D" id="3.30.559.30">
    <property type="entry name" value="Nonribosomal peptide synthetase, condensation domain"/>
    <property type="match status" value="1"/>
</dbReference>
<dbReference type="Gene3D" id="1.10.1200.10">
    <property type="entry name" value="ACP-like"/>
    <property type="match status" value="1"/>
</dbReference>
<dbReference type="GO" id="GO:0031177">
    <property type="term" value="F:phosphopantetheine binding"/>
    <property type="evidence" value="ECO:0007669"/>
    <property type="project" value="InterPro"/>
</dbReference>
<dbReference type="Gene3D" id="3.40.50.980">
    <property type="match status" value="1"/>
</dbReference>
<dbReference type="GO" id="GO:0016878">
    <property type="term" value="F:acid-thiol ligase activity"/>
    <property type="evidence" value="ECO:0007669"/>
    <property type="project" value="TreeGrafter"/>
</dbReference>
<keyword evidence="1" id="KW-0596">Phosphopantetheine</keyword>
<dbReference type="Pfam" id="PF00501">
    <property type="entry name" value="AMP-binding"/>
    <property type="match status" value="1"/>
</dbReference>
<evidence type="ECO:0000256" key="1">
    <source>
        <dbReference type="ARBA" id="ARBA00022450"/>
    </source>
</evidence>
<dbReference type="InterPro" id="IPR009081">
    <property type="entry name" value="PP-bd_ACP"/>
</dbReference>
<dbReference type="SMART" id="SM00823">
    <property type="entry name" value="PKS_PP"/>
    <property type="match status" value="1"/>
</dbReference>
<evidence type="ECO:0000313" key="5">
    <source>
        <dbReference type="EMBL" id="VFJ45181.1"/>
    </source>
</evidence>
<evidence type="ECO:0000256" key="2">
    <source>
        <dbReference type="ARBA" id="ARBA00022553"/>
    </source>
</evidence>
<dbReference type="InterPro" id="IPR023213">
    <property type="entry name" value="CAT-like_dom_sf"/>
</dbReference>
<dbReference type="InterPro" id="IPR000873">
    <property type="entry name" value="AMP-dep_synth/lig_dom"/>
</dbReference>
<dbReference type="Pfam" id="PF00668">
    <property type="entry name" value="Condensation"/>
    <property type="match status" value="1"/>
</dbReference>
<dbReference type="Pfam" id="PF00550">
    <property type="entry name" value="PP-binding"/>
    <property type="match status" value="1"/>
</dbReference>
<evidence type="ECO:0000259" key="4">
    <source>
        <dbReference type="PROSITE" id="PS50075"/>
    </source>
</evidence>
<dbReference type="InterPro" id="IPR036736">
    <property type="entry name" value="ACP-like_sf"/>
</dbReference>
<dbReference type="InterPro" id="IPR025110">
    <property type="entry name" value="AMP-bd_C"/>
</dbReference>
<dbReference type="SUPFAM" id="SSF52777">
    <property type="entry name" value="CoA-dependent acyltransferases"/>
    <property type="match status" value="2"/>
</dbReference>
<dbReference type="NCBIfam" id="TIGR02262">
    <property type="entry name" value="benz_CoA_lig"/>
    <property type="match status" value="1"/>
</dbReference>
<sequence length="1192" mass="133688">MPVTEIPERFNAASIFVDEHMEKGREHRPAILCGERTVDYGGLHENVNRFGNILHGLDVRMEERVAILLPDIPEFVFAFFGTMKMGAVAVPLNTLLGPGEYQYLLNDSRARVLVAHASLLKPLLPILGKLNHLKHILVCGGNIASYPRLEDFLRESSPSLDPADTSRDDAAFWLYSSGTTGFPKGVIHLHHDMVVAADQYAIRTLGIDESDLCFSVAKLFFAYGLGNGLYFPLRVGGTGVLLPEKPMPDPVFGIIDKYQPTIFYSVPTSYAALLQTAERTGRDSLGKVRLCVSAGEPLPKPLFDRWRDRFGTEILDGIGSTEALHIFISNRPGEARGGCTGRVVPGYEARIIDDNGNEVQPGEIGTLLIQGDSIAAGYWNKHEATKTTILGEWIDTRDKFRTDEDGFYYYAGRSDDMMKVGGQWVSPTEIEAILQQHPAVLESGVVGNLDEQGLMNPAAYTTLKEGFDSSAELALELQDFVRENTAPHHYSCWIEFIDELPKTATGKIRRFRLREMGGGQSTVLREGQTPSRSILRTIVVPDEALPAATPPEPAATRPVTDFVVRLQGLGSIQAQRDALTEYVQSQLAIVLGIDDPGEIGEETSFFDLEMDSIAVVVLTNRLQASLGYSLSATLLFKYSSSVALAGYIADEVLGSCATQGGSTVPELPSLTSTVESSLEERILAKLESGQLSDEEIKRILQHELSITGSISIEERRAFLRQFLPDKPDQLKTSHPLSYGQRRLWFWHQDTPDNSAYNTAAVFRVHSRLDVSALRAVFQTLLVRHPCLRSTFSWKDGQPVQIVHGYREIYFEEVDVSGDTEEELHQRVSKTYKLPFDLEQGPLLRVSLFTRTQKDHVLLVAIHHIVVDGWSFWMLLSELLTLYPVQETGRTGILPPLQWQYRDFIRWQTELLEGPEGERQWKYWQKQLSGQLSVLHLPTDRPRPPVHSYRGATVFFSLPATLTQNLKEQIQVSGVTLYTILLTAFCVLLHRYTGQEDILVGSPTAGRSRSEFEGIFGYFVNRIALRARLEGDPGFTAFLSRMHRTVLEGLSHQDYPFPLLVERLQLPQYTNRAPIFQVMFRLQKPQQDGELSALMRGSHDENWRLDRGGLSLAPYKMAQQEGSEFDLTLEMIEENQSLRGVFTYSTDLFEAGTIERMVRHFQRLLEGIVREPETKISQLPLLAEVEQNSFLVG</sequence>
<dbReference type="InterPro" id="IPR011957">
    <property type="entry name" value="Benz_CoA_lig"/>
</dbReference>
<dbReference type="Gene3D" id="3.40.50.12820">
    <property type="match status" value="1"/>
</dbReference>
<keyword evidence="3 5" id="KW-0436">Ligase</keyword>
<dbReference type="Gene3D" id="3.30.300.30">
    <property type="match status" value="1"/>
</dbReference>
<dbReference type="Gene3D" id="3.30.559.10">
    <property type="entry name" value="Chloramphenicol acetyltransferase-like domain"/>
    <property type="match status" value="1"/>
</dbReference>
<evidence type="ECO:0000256" key="3">
    <source>
        <dbReference type="ARBA" id="ARBA00022598"/>
    </source>
</evidence>